<keyword evidence="2 4" id="KW-0560">Oxidoreductase</keyword>
<evidence type="ECO:0000313" key="6">
    <source>
        <dbReference type="EMBL" id="EMY60847.1"/>
    </source>
</evidence>
<dbReference type="OrthoDB" id="9762913at2"/>
<dbReference type="STRING" id="1257025.LEP1GSC203_0573"/>
<dbReference type="PANTHER" id="PTHR11699">
    <property type="entry name" value="ALDEHYDE DEHYDROGENASE-RELATED"/>
    <property type="match status" value="1"/>
</dbReference>
<dbReference type="GO" id="GO:0004030">
    <property type="term" value="F:aldehyde dehydrogenase [NAD(P)+] activity"/>
    <property type="evidence" value="ECO:0007669"/>
    <property type="project" value="UniProtKB-ARBA"/>
</dbReference>
<dbReference type="InterPro" id="IPR029510">
    <property type="entry name" value="Ald_DH_CS_GLU"/>
</dbReference>
<evidence type="ECO:0000256" key="3">
    <source>
        <dbReference type="PROSITE-ProRule" id="PRU10007"/>
    </source>
</evidence>
<dbReference type="NCBIfam" id="NF010000">
    <property type="entry name" value="PRK13473.1"/>
    <property type="match status" value="1"/>
</dbReference>
<dbReference type="FunFam" id="3.40.309.10:FF:000012">
    <property type="entry name" value="Betaine aldehyde dehydrogenase"/>
    <property type="match status" value="1"/>
</dbReference>
<dbReference type="FunFam" id="3.40.605.10:FF:000001">
    <property type="entry name" value="Aldehyde dehydrogenase 1"/>
    <property type="match status" value="1"/>
</dbReference>
<dbReference type="InterPro" id="IPR016163">
    <property type="entry name" value="Ald_DH_C"/>
</dbReference>
<dbReference type="SUPFAM" id="SSF53720">
    <property type="entry name" value="ALDH-like"/>
    <property type="match status" value="1"/>
</dbReference>
<accession>N1VVR3</accession>
<reference evidence="6" key="1">
    <citation type="submission" date="2013-03" db="EMBL/GenBank/DDBJ databases">
        <authorList>
            <person name="Harkins D.M."/>
            <person name="Durkin A.S."/>
            <person name="Brinkac L.M."/>
            <person name="Haft D.H."/>
            <person name="Selengut J.D."/>
            <person name="Sanka R."/>
            <person name="DePew J."/>
            <person name="Purushe J."/>
            <person name="Hartskeerl R.A."/>
            <person name="Ahmed A."/>
            <person name="van der Linden H."/>
            <person name="Goris M.G.A."/>
            <person name="Vinetz J.M."/>
            <person name="Sutton G.G."/>
            <person name="Nierman W.C."/>
            <person name="Fouts D.E."/>
        </authorList>
    </citation>
    <scope>NUCLEOTIDE SEQUENCE [LARGE SCALE GENOMIC DNA]</scope>
    <source>
        <strain evidence="6">LT 11-33</strain>
    </source>
</reference>
<dbReference type="InterPro" id="IPR015657">
    <property type="entry name" value="Aminobutyraldehyde_DH"/>
</dbReference>
<proteinExistence type="inferred from homology"/>
<comment type="caution">
    <text evidence="6">The sequence shown here is derived from an EMBL/GenBank/DDBJ whole genome shotgun (WGS) entry which is preliminary data.</text>
</comment>
<evidence type="ECO:0000313" key="7">
    <source>
        <dbReference type="Proteomes" id="UP000012371"/>
    </source>
</evidence>
<dbReference type="Gene3D" id="3.40.605.10">
    <property type="entry name" value="Aldehyde Dehydrogenase, Chain A, domain 1"/>
    <property type="match status" value="1"/>
</dbReference>
<sequence>MKEFKLWIDGKWTNSNGGSLMDIEDPATGKKIAKVIDASKADVDKAAKAAHKAFYDGRWSGITPAERSKVLWKLADLLEEKTKEFAKAESLNAGKPYKNLSLAGDIPFAIDNIRFFATAARDVHGSRANEYQPGYTSILRREPVGVIGQIAPWNYPLLMAVWKFGPALAAGCTVILKPAPGTPITSLMLAELTKKAGIPDGVINIVTGGNATGQAIVDHPLVRMVSLTGSTGTGKNIMKSASDSLKRVHLELGGKAPLLVFDDVDINLFATKAAFGATCNSGQDCTAATRILVPKTLQKKITDAVVDVMKSVNVGDPFNDKTEMGPLISAVHRERVLGFMDRAKKQGAKILTGGVIPQGLGKGYFFAPTVITDVKQNFDVVQNEIFGPVLTIQAYEKEEEGIKLANDVAYGLASSIWTKDVARAMRVAKQLEFGTVWVNDHLPLASETPHGGFKQSGFGKDLSIESVGDYLITKHVMVGGV</sequence>
<dbReference type="Gene3D" id="3.40.309.10">
    <property type="entry name" value="Aldehyde Dehydrogenase, Chain A, domain 2"/>
    <property type="match status" value="1"/>
</dbReference>
<evidence type="ECO:0000256" key="2">
    <source>
        <dbReference type="ARBA" id="ARBA00023002"/>
    </source>
</evidence>
<evidence type="ECO:0000256" key="4">
    <source>
        <dbReference type="RuleBase" id="RU003345"/>
    </source>
</evidence>
<dbReference type="RefSeq" id="WP_002974707.1">
    <property type="nucleotide sequence ID" value="NZ_AOGW02000011.1"/>
</dbReference>
<feature type="active site" evidence="3">
    <location>
        <position position="251"/>
    </location>
</feature>
<dbReference type="InterPro" id="IPR016161">
    <property type="entry name" value="Ald_DH/histidinol_DH"/>
</dbReference>
<organism evidence="6 7">
    <name type="scientific">Leptospira terpstrae serovar Hualin str. LT 11-33 = ATCC 700639</name>
    <dbReference type="NCBI Taxonomy" id="1257025"/>
    <lineage>
        <taxon>Bacteria</taxon>
        <taxon>Pseudomonadati</taxon>
        <taxon>Spirochaetota</taxon>
        <taxon>Spirochaetia</taxon>
        <taxon>Leptospirales</taxon>
        <taxon>Leptospiraceae</taxon>
        <taxon>Leptospira</taxon>
    </lineage>
</organism>
<keyword evidence="7" id="KW-1185">Reference proteome</keyword>
<dbReference type="EMBL" id="AOGW02000011">
    <property type="protein sequence ID" value="EMY60847.1"/>
    <property type="molecule type" value="Genomic_DNA"/>
</dbReference>
<dbReference type="InterPro" id="IPR016162">
    <property type="entry name" value="Ald_DH_N"/>
</dbReference>
<dbReference type="AlphaFoldDB" id="N1VVR3"/>
<gene>
    <name evidence="6" type="ORF">LEP1GSC203_0573</name>
</gene>
<dbReference type="Proteomes" id="UP000012371">
    <property type="component" value="Unassembled WGS sequence"/>
</dbReference>
<comment type="similarity">
    <text evidence="1 4">Belongs to the aldehyde dehydrogenase family.</text>
</comment>
<name>N1VVR3_9LEPT</name>
<protein>
    <submittedName>
        <fullName evidence="6">Aminobutyraldehyde dehydrogenase</fullName>
    </submittedName>
</protein>
<feature type="domain" description="Aldehyde dehydrogenase" evidence="5">
    <location>
        <begin position="12"/>
        <end position="476"/>
    </location>
</feature>
<dbReference type="InterPro" id="IPR015590">
    <property type="entry name" value="Aldehyde_DH_dom"/>
</dbReference>
<evidence type="ECO:0000256" key="1">
    <source>
        <dbReference type="ARBA" id="ARBA00009986"/>
    </source>
</evidence>
<dbReference type="PROSITE" id="PS00687">
    <property type="entry name" value="ALDEHYDE_DEHYDR_GLU"/>
    <property type="match status" value="1"/>
</dbReference>
<evidence type="ECO:0000259" key="5">
    <source>
        <dbReference type="Pfam" id="PF00171"/>
    </source>
</evidence>
<dbReference type="CDD" id="cd07092">
    <property type="entry name" value="ALDH_ABALDH-YdcW"/>
    <property type="match status" value="1"/>
</dbReference>
<dbReference type="Pfam" id="PF00171">
    <property type="entry name" value="Aldedh"/>
    <property type="match status" value="1"/>
</dbReference>